<evidence type="ECO:0000256" key="1">
    <source>
        <dbReference type="SAM" id="MobiDB-lite"/>
    </source>
</evidence>
<feature type="region of interest" description="Disordered" evidence="1">
    <location>
        <begin position="1"/>
        <end position="30"/>
    </location>
</feature>
<evidence type="ECO:0000256" key="2">
    <source>
        <dbReference type="SAM" id="Phobius"/>
    </source>
</evidence>
<dbReference type="Pfam" id="PF10947">
    <property type="entry name" value="DUF2628"/>
    <property type="match status" value="1"/>
</dbReference>
<name>A0A549TAS0_9HYPH</name>
<comment type="caution">
    <text evidence="3">The sequence shown here is derived from an EMBL/GenBank/DDBJ whole genome shotgun (WGS) entry which is preliminary data.</text>
</comment>
<evidence type="ECO:0000313" key="4">
    <source>
        <dbReference type="Proteomes" id="UP000316801"/>
    </source>
</evidence>
<dbReference type="InterPro" id="IPR024399">
    <property type="entry name" value="DUF2628"/>
</dbReference>
<keyword evidence="2" id="KW-1133">Transmembrane helix</keyword>
<reference evidence="3 4" key="1">
    <citation type="submission" date="2019-07" db="EMBL/GenBank/DDBJ databases">
        <title>Ln-dependent methylotrophs.</title>
        <authorList>
            <person name="Tani A."/>
        </authorList>
    </citation>
    <scope>NUCLEOTIDE SEQUENCE [LARGE SCALE GENOMIC DNA]</scope>
    <source>
        <strain evidence="3 4">SM12</strain>
    </source>
</reference>
<gene>
    <name evidence="3" type="ORF">FNA46_10915</name>
</gene>
<protein>
    <submittedName>
        <fullName evidence="3">DUF2628 domain-containing protein</fullName>
    </submittedName>
</protein>
<feature type="transmembrane region" description="Helical" evidence="2">
    <location>
        <begin position="67"/>
        <end position="92"/>
    </location>
</feature>
<keyword evidence="4" id="KW-1185">Reference proteome</keyword>
<dbReference type="AlphaFoldDB" id="A0A549TAS0"/>
<keyword evidence="2" id="KW-0812">Transmembrane</keyword>
<proteinExistence type="predicted"/>
<keyword evidence="2" id="KW-0472">Membrane</keyword>
<dbReference type="EMBL" id="VJMG01000026">
    <property type="protein sequence ID" value="TRL38982.1"/>
    <property type="molecule type" value="Genomic_DNA"/>
</dbReference>
<organism evidence="3 4">
    <name type="scientific">Rhizobium straminoryzae</name>
    <dbReference type="NCBI Taxonomy" id="1387186"/>
    <lineage>
        <taxon>Bacteria</taxon>
        <taxon>Pseudomonadati</taxon>
        <taxon>Pseudomonadota</taxon>
        <taxon>Alphaproteobacteria</taxon>
        <taxon>Hyphomicrobiales</taxon>
        <taxon>Rhizobiaceae</taxon>
        <taxon>Rhizobium/Agrobacterium group</taxon>
        <taxon>Rhizobium</taxon>
    </lineage>
</organism>
<accession>A0A549TAS0</accession>
<evidence type="ECO:0000313" key="3">
    <source>
        <dbReference type="EMBL" id="TRL38982.1"/>
    </source>
</evidence>
<sequence>MLQGRGPRTENRHRNRSAPGGPRSLDQGHAGLTPSGGALTSFIVLTPPQGPDRDHASTRFVADRFTWLGFLFPALWLLVGRCWLAGIATLLAQGFAVWLGDQPGLFWAGALMQFGIALLIGLEGRHIRMTTLVRRGWTLCDVVTAPDLATAETIYFSSLPAEAPKPFVPVTDWNKLSPPAQRSAQGFAHGRPALGLFDIGGGR</sequence>
<feature type="transmembrane region" description="Helical" evidence="2">
    <location>
        <begin position="104"/>
        <end position="122"/>
    </location>
</feature>
<dbReference type="Proteomes" id="UP000316801">
    <property type="component" value="Unassembled WGS sequence"/>
</dbReference>